<evidence type="ECO:0000313" key="2">
    <source>
        <dbReference type="EMBL" id="GKV41562.1"/>
    </source>
</evidence>
<dbReference type="AlphaFoldDB" id="A0AAV5LYU6"/>
<sequence length="117" mass="13613">MLVVVEDLGKLKLQVGWLEKRLKEILNLKERLKEYMRLKEGKTTQVKFIQESKEALKLYEDKILEHSAKILKYRAKALDKQLKLEAPEAEVKNIEGIFSNSMAEVPVFTKSLIQDLL</sequence>
<proteinExistence type="predicted"/>
<dbReference type="EMBL" id="BPVZ01000150">
    <property type="protein sequence ID" value="GKV41562.1"/>
    <property type="molecule type" value="Genomic_DNA"/>
</dbReference>
<comment type="caution">
    <text evidence="2">The sequence shown here is derived from an EMBL/GenBank/DDBJ whole genome shotgun (WGS) entry which is preliminary data.</text>
</comment>
<name>A0AAV5LYU6_9ROSI</name>
<evidence type="ECO:0000313" key="3">
    <source>
        <dbReference type="Proteomes" id="UP001054252"/>
    </source>
</evidence>
<organism evidence="2 3">
    <name type="scientific">Rubroshorea leprosula</name>
    <dbReference type="NCBI Taxonomy" id="152421"/>
    <lineage>
        <taxon>Eukaryota</taxon>
        <taxon>Viridiplantae</taxon>
        <taxon>Streptophyta</taxon>
        <taxon>Embryophyta</taxon>
        <taxon>Tracheophyta</taxon>
        <taxon>Spermatophyta</taxon>
        <taxon>Magnoliopsida</taxon>
        <taxon>eudicotyledons</taxon>
        <taxon>Gunneridae</taxon>
        <taxon>Pentapetalae</taxon>
        <taxon>rosids</taxon>
        <taxon>malvids</taxon>
        <taxon>Malvales</taxon>
        <taxon>Dipterocarpaceae</taxon>
        <taxon>Rubroshorea</taxon>
    </lineage>
</organism>
<gene>
    <name evidence="2" type="ORF">SLEP1_g49073</name>
</gene>
<evidence type="ECO:0000256" key="1">
    <source>
        <dbReference type="SAM" id="Coils"/>
    </source>
</evidence>
<feature type="coiled-coil region" evidence="1">
    <location>
        <begin position="18"/>
        <end position="69"/>
    </location>
</feature>
<dbReference type="Proteomes" id="UP001054252">
    <property type="component" value="Unassembled WGS sequence"/>
</dbReference>
<keyword evidence="1" id="KW-0175">Coiled coil</keyword>
<keyword evidence="3" id="KW-1185">Reference proteome</keyword>
<accession>A0AAV5LYU6</accession>
<protein>
    <submittedName>
        <fullName evidence="2">Uncharacterized protein</fullName>
    </submittedName>
</protein>
<reference evidence="2 3" key="1">
    <citation type="journal article" date="2021" name="Commun. Biol.">
        <title>The genome of Shorea leprosula (Dipterocarpaceae) highlights the ecological relevance of drought in aseasonal tropical rainforests.</title>
        <authorList>
            <person name="Ng K.K.S."/>
            <person name="Kobayashi M.J."/>
            <person name="Fawcett J.A."/>
            <person name="Hatakeyama M."/>
            <person name="Paape T."/>
            <person name="Ng C.H."/>
            <person name="Ang C.C."/>
            <person name="Tnah L.H."/>
            <person name="Lee C.T."/>
            <person name="Nishiyama T."/>
            <person name="Sese J."/>
            <person name="O'Brien M.J."/>
            <person name="Copetti D."/>
            <person name="Mohd Noor M.I."/>
            <person name="Ong R.C."/>
            <person name="Putra M."/>
            <person name="Sireger I.Z."/>
            <person name="Indrioko S."/>
            <person name="Kosugi Y."/>
            <person name="Izuno A."/>
            <person name="Isagi Y."/>
            <person name="Lee S.L."/>
            <person name="Shimizu K.K."/>
        </authorList>
    </citation>
    <scope>NUCLEOTIDE SEQUENCE [LARGE SCALE GENOMIC DNA]</scope>
    <source>
        <strain evidence="2">214</strain>
    </source>
</reference>